<dbReference type="AlphaFoldDB" id="O42488"/>
<feature type="region of interest" description="Disordered" evidence="1">
    <location>
        <begin position="163"/>
        <end position="206"/>
    </location>
</feature>
<organism evidence="2">
    <name type="scientific">Gallus gallus</name>
    <name type="common">Chicken</name>
    <dbReference type="NCBI Taxonomy" id="9031"/>
    <lineage>
        <taxon>Eukaryota</taxon>
        <taxon>Metazoa</taxon>
        <taxon>Chordata</taxon>
        <taxon>Craniata</taxon>
        <taxon>Vertebrata</taxon>
        <taxon>Euteleostomi</taxon>
        <taxon>Archelosauria</taxon>
        <taxon>Archosauria</taxon>
        <taxon>Dinosauria</taxon>
        <taxon>Saurischia</taxon>
        <taxon>Theropoda</taxon>
        <taxon>Coelurosauria</taxon>
        <taxon>Aves</taxon>
        <taxon>Neognathae</taxon>
        <taxon>Galloanserae</taxon>
        <taxon>Galliformes</taxon>
        <taxon>Phasianidae</taxon>
        <taxon>Phasianinae</taxon>
        <taxon>Gallus</taxon>
    </lineage>
</organism>
<dbReference type="EMBL" id="U88211">
    <property type="protein sequence ID" value="AAC60280.1"/>
    <property type="molecule type" value="Genomic_DNA"/>
</dbReference>
<feature type="region of interest" description="Disordered" evidence="1">
    <location>
        <begin position="223"/>
        <end position="247"/>
    </location>
</feature>
<dbReference type="SUPFAM" id="SSF52266">
    <property type="entry name" value="SGNH hydrolase"/>
    <property type="match status" value="1"/>
</dbReference>
<name>O42488_CHICK</name>
<accession>O42488</accession>
<evidence type="ECO:0000256" key="1">
    <source>
        <dbReference type="SAM" id="MobiDB-lite"/>
    </source>
</evidence>
<evidence type="ECO:0008006" key="3">
    <source>
        <dbReference type="Google" id="ProtNLM"/>
    </source>
</evidence>
<dbReference type="Gene3D" id="3.40.50.12690">
    <property type="match status" value="1"/>
</dbReference>
<reference evidence="2" key="1">
    <citation type="journal article" date="1997" name="Gene">
        <title>Chicken repeat 1 (CR1) elements, which define an ancient family of vertebrate non-LTR retrotransposons, contain two closely spaced open reading frames.</title>
        <authorList>
            <person name="Haas N.B."/>
            <person name="Grabowski J.M."/>
            <person name="Sivitz A.B."/>
            <person name="Burch J.B."/>
        </authorList>
    </citation>
    <scope>NUCLEOTIDE SEQUENCE</scope>
</reference>
<protein>
    <recommendedName>
        <fullName evidence="3">SGNH hydrolase-type esterase domain-containing protein</fullName>
    </recommendedName>
</protein>
<sequence length="420" mass="46111">MGAPQWKVGVTKTVETQAEVPCSSRRKTVAKKTVDSQTEDLCMHERKADGKICVVTQIEVPSRDASTQVTGCVDCWSLAFAVPDDGGRTCIRCDQLNDLLSLVIDLKEEVERLRTIKDCEREIDWWCQSLSALKSWHTAEALHGACQPLPPCKQVVEGNRPADGAAVSSLSSPPPSSNLREEEEWKQIPARRGGHPPSRPSSAPQVPLHNRFEALELEGGVSETVEGGPPVRLPRVKRSTPHLTTASTRKDRRVVVIGDSLLRGMEGPICQPDPTRREVCCLPVARVRDISRKLPGLIRPSDYYPLLIIQAGRDEIAEKSLSSIKKDFRGLGQVVDGAGVQVVFSSIPSVAGKGTERIQKTHLLNKWLRGWCKHRNFGFFDHGAIYSAPGMMAADGSSLSLRGKRILAEELAGLIERSLN</sequence>
<dbReference type="PhylomeDB" id="O42488"/>
<dbReference type="Gene3D" id="3.40.50.12700">
    <property type="match status" value="1"/>
</dbReference>
<evidence type="ECO:0000313" key="2">
    <source>
        <dbReference type="EMBL" id="AAC60280.1"/>
    </source>
</evidence>
<proteinExistence type="predicted"/>
<dbReference type="CDD" id="cd00229">
    <property type="entry name" value="SGNH_hydrolase"/>
    <property type="match status" value="1"/>
</dbReference>